<sequence length="383" mass="42921">MLDKFRIRRPAYTPGEPLPPLESVRSGFTSTSCCPDVISAYKVIRDVEVRTTEQAEANLVAIRTLGYLLLYPISQQAVSVVVADVLACYDRSGRSGGHGSSEQADSDKLYELGTSYLRHLVLLFRGRHGPYPPMSDDSSRPPLDVVRDEYRKLLSTSPTDYSTARKQALLRDDFRCIITRVPDIRFISFPLPPGTPRPDYTECCHIFPALSGINAEDAVGDEQWIVSVWELLDRIGYGGLQKELSGANVNRLDNVMTLSSWMFGLFDSMEVWFEEMPTKRDCYQIKLAPRFKDDYAGLGLSREVQFHHVLGDEEGLEAPLPNPAYLRLHAACCRIAHAAGAVEYVKKMVDEKEEIQVLDRDGGSSRVLEFVLRRLGGVPSVSR</sequence>
<dbReference type="STRING" id="1328759.A0A5C2RNV3"/>
<dbReference type="Proteomes" id="UP000313359">
    <property type="component" value="Unassembled WGS sequence"/>
</dbReference>
<name>A0A5C2RNV3_9APHY</name>
<dbReference type="OrthoDB" id="2104739at2759"/>
<protein>
    <submittedName>
        <fullName evidence="1">Uncharacterized protein</fullName>
    </submittedName>
</protein>
<organism evidence="1 2">
    <name type="scientific">Lentinus tigrinus ALCF2SS1-6</name>
    <dbReference type="NCBI Taxonomy" id="1328759"/>
    <lineage>
        <taxon>Eukaryota</taxon>
        <taxon>Fungi</taxon>
        <taxon>Dikarya</taxon>
        <taxon>Basidiomycota</taxon>
        <taxon>Agaricomycotina</taxon>
        <taxon>Agaricomycetes</taxon>
        <taxon>Polyporales</taxon>
        <taxon>Polyporaceae</taxon>
        <taxon>Lentinus</taxon>
    </lineage>
</organism>
<keyword evidence="2" id="KW-1185">Reference proteome</keyword>
<dbReference type="EMBL" id="ML122324">
    <property type="protein sequence ID" value="RPD53322.1"/>
    <property type="molecule type" value="Genomic_DNA"/>
</dbReference>
<reference evidence="1" key="1">
    <citation type="journal article" date="2018" name="Genome Biol. Evol.">
        <title>Genomics and development of Lentinus tigrinus, a white-rot wood-decaying mushroom with dimorphic fruiting bodies.</title>
        <authorList>
            <person name="Wu B."/>
            <person name="Xu Z."/>
            <person name="Knudson A."/>
            <person name="Carlson A."/>
            <person name="Chen N."/>
            <person name="Kovaka S."/>
            <person name="LaButti K."/>
            <person name="Lipzen A."/>
            <person name="Pennachio C."/>
            <person name="Riley R."/>
            <person name="Schakwitz W."/>
            <person name="Umezawa K."/>
            <person name="Ohm R.A."/>
            <person name="Grigoriev I.V."/>
            <person name="Nagy L.G."/>
            <person name="Gibbons J."/>
            <person name="Hibbett D."/>
        </authorList>
    </citation>
    <scope>NUCLEOTIDE SEQUENCE [LARGE SCALE GENOMIC DNA]</scope>
    <source>
        <strain evidence="1">ALCF2SS1-6</strain>
    </source>
</reference>
<proteinExistence type="predicted"/>
<gene>
    <name evidence="1" type="ORF">L227DRAFT_581433</name>
</gene>
<evidence type="ECO:0000313" key="2">
    <source>
        <dbReference type="Proteomes" id="UP000313359"/>
    </source>
</evidence>
<accession>A0A5C2RNV3</accession>
<evidence type="ECO:0000313" key="1">
    <source>
        <dbReference type="EMBL" id="RPD53322.1"/>
    </source>
</evidence>
<dbReference type="AlphaFoldDB" id="A0A5C2RNV3"/>